<reference evidence="11" key="3">
    <citation type="submission" date="2021-05" db="UniProtKB">
        <authorList>
            <consortium name="EnsemblPlants"/>
        </authorList>
    </citation>
    <scope>IDENTIFICATION</scope>
    <source>
        <strain evidence="11">cv. B73</strain>
    </source>
</reference>
<evidence type="ECO:0000313" key="12">
    <source>
        <dbReference type="Proteomes" id="UP000007305"/>
    </source>
</evidence>
<keyword evidence="4 10" id="KW-0812">Transmembrane</keyword>
<accession>A0A804QCV6</accession>
<keyword evidence="6" id="KW-1278">Translocase</keyword>
<keyword evidence="9 10" id="KW-0472">Membrane</keyword>
<evidence type="ECO:0000256" key="8">
    <source>
        <dbReference type="ARBA" id="ARBA00023065"/>
    </source>
</evidence>
<protein>
    <recommendedName>
        <fullName evidence="2">H(+)-exporting diphosphatase</fullName>
        <ecNumber evidence="2">7.1.3.1</ecNumber>
    </recommendedName>
</protein>
<evidence type="ECO:0000256" key="1">
    <source>
        <dbReference type="ARBA" id="ARBA00004127"/>
    </source>
</evidence>
<name>A0A804QCV6_MAIZE</name>
<dbReference type="GO" id="GO:0004427">
    <property type="term" value="F:inorganic diphosphate phosphatase activity"/>
    <property type="evidence" value="ECO:0007669"/>
    <property type="project" value="InterPro"/>
</dbReference>
<dbReference type="GO" id="GO:0009678">
    <property type="term" value="F:diphosphate hydrolysis-driven proton transmembrane transporter activity"/>
    <property type="evidence" value="ECO:0007669"/>
    <property type="project" value="UniProtKB-EC"/>
</dbReference>
<dbReference type="EnsemblPlants" id="Zm00001eb324130_T001">
    <property type="protein sequence ID" value="Zm00001eb324130_P001"/>
    <property type="gene ID" value="Zm00001eb324130"/>
</dbReference>
<evidence type="ECO:0000256" key="4">
    <source>
        <dbReference type="ARBA" id="ARBA00022692"/>
    </source>
</evidence>
<dbReference type="EC" id="7.1.3.1" evidence="2"/>
<sequence>MAEGIALRGYIAVTFDMRDIGRRGSSDNVAKTTWRDVSYQITKINMYKDGRHVQDMLKHQRLHKAALLELTDSLSRTYALGAADNTTVAIRKGFAIGSGALVSLVLFGAFVSRAGVKSVGSVALKMVEEVRRQFNTILGLME</sequence>
<dbReference type="InParanoid" id="A0A804QCV6"/>
<evidence type="ECO:0000256" key="6">
    <source>
        <dbReference type="ARBA" id="ARBA00022967"/>
    </source>
</evidence>
<proteinExistence type="predicted"/>
<dbReference type="Proteomes" id="UP000007305">
    <property type="component" value="Chromosome 7"/>
</dbReference>
<evidence type="ECO:0000313" key="11">
    <source>
        <dbReference type="EnsemblPlants" id="Zm00001eb324130_P001"/>
    </source>
</evidence>
<evidence type="ECO:0000256" key="5">
    <source>
        <dbReference type="ARBA" id="ARBA00022842"/>
    </source>
</evidence>
<organism evidence="11 12">
    <name type="scientific">Zea mays</name>
    <name type="common">Maize</name>
    <dbReference type="NCBI Taxonomy" id="4577"/>
    <lineage>
        <taxon>Eukaryota</taxon>
        <taxon>Viridiplantae</taxon>
        <taxon>Streptophyta</taxon>
        <taxon>Embryophyta</taxon>
        <taxon>Tracheophyta</taxon>
        <taxon>Spermatophyta</taxon>
        <taxon>Magnoliopsida</taxon>
        <taxon>Liliopsida</taxon>
        <taxon>Poales</taxon>
        <taxon>Poaceae</taxon>
        <taxon>PACMAD clade</taxon>
        <taxon>Panicoideae</taxon>
        <taxon>Andropogonodae</taxon>
        <taxon>Andropogoneae</taxon>
        <taxon>Tripsacinae</taxon>
        <taxon>Zea</taxon>
    </lineage>
</organism>
<dbReference type="AlphaFoldDB" id="A0A804QCV6"/>
<keyword evidence="12" id="KW-1185">Reference proteome</keyword>
<keyword evidence="3" id="KW-0813">Transport</keyword>
<evidence type="ECO:0000256" key="3">
    <source>
        <dbReference type="ARBA" id="ARBA00022448"/>
    </source>
</evidence>
<dbReference type="Gramene" id="Zm00001eb324130_T001">
    <property type="protein sequence ID" value="Zm00001eb324130_P001"/>
    <property type="gene ID" value="Zm00001eb324130"/>
</dbReference>
<evidence type="ECO:0000256" key="9">
    <source>
        <dbReference type="ARBA" id="ARBA00023136"/>
    </source>
</evidence>
<keyword evidence="5" id="KW-0460">Magnesium</keyword>
<reference evidence="12" key="1">
    <citation type="submission" date="2015-12" db="EMBL/GenBank/DDBJ databases">
        <title>Update maize B73 reference genome by single molecule sequencing technologies.</title>
        <authorList>
            <consortium name="Maize Genome Sequencing Project"/>
            <person name="Ware D."/>
        </authorList>
    </citation>
    <scope>NUCLEOTIDE SEQUENCE [LARGE SCALE GENOMIC DNA]</scope>
    <source>
        <strain evidence="12">cv. B73</strain>
    </source>
</reference>
<reference evidence="11" key="2">
    <citation type="submission" date="2019-07" db="EMBL/GenBank/DDBJ databases">
        <authorList>
            <person name="Seetharam A."/>
            <person name="Woodhouse M."/>
            <person name="Cannon E."/>
        </authorList>
    </citation>
    <scope>NUCLEOTIDE SEQUENCE [LARGE SCALE GENOMIC DNA]</scope>
    <source>
        <strain evidence="11">cv. B73</strain>
    </source>
</reference>
<evidence type="ECO:0000256" key="7">
    <source>
        <dbReference type="ARBA" id="ARBA00022989"/>
    </source>
</evidence>
<evidence type="ECO:0000256" key="2">
    <source>
        <dbReference type="ARBA" id="ARBA00013242"/>
    </source>
</evidence>
<dbReference type="GO" id="GO:0012505">
    <property type="term" value="C:endomembrane system"/>
    <property type="evidence" value="ECO:0007669"/>
    <property type="project" value="UniProtKB-SubCell"/>
</dbReference>
<keyword evidence="8" id="KW-0406">Ion transport</keyword>
<dbReference type="GO" id="GO:0016020">
    <property type="term" value="C:membrane"/>
    <property type="evidence" value="ECO:0007669"/>
    <property type="project" value="InterPro"/>
</dbReference>
<feature type="transmembrane region" description="Helical" evidence="10">
    <location>
        <begin position="94"/>
        <end position="116"/>
    </location>
</feature>
<dbReference type="InterPro" id="IPR004131">
    <property type="entry name" value="PPase-energised_H-pump"/>
</dbReference>
<evidence type="ECO:0000256" key="10">
    <source>
        <dbReference type="SAM" id="Phobius"/>
    </source>
</evidence>
<keyword evidence="7 10" id="KW-1133">Transmembrane helix</keyword>
<dbReference type="PANTHER" id="PTHR31998">
    <property type="entry name" value="K(+)-INSENSITIVE PYROPHOSPHATE-ENERGIZED PROTON PUMP"/>
    <property type="match status" value="1"/>
</dbReference>
<comment type="subcellular location">
    <subcellularLocation>
        <location evidence="1">Endomembrane system</location>
        <topology evidence="1">Multi-pass membrane protein</topology>
    </subcellularLocation>
</comment>